<organism evidence="1 2">
    <name type="scientific">Taenia asiatica</name>
    <name type="common">Asian tapeworm</name>
    <dbReference type="NCBI Taxonomy" id="60517"/>
    <lineage>
        <taxon>Eukaryota</taxon>
        <taxon>Metazoa</taxon>
        <taxon>Spiralia</taxon>
        <taxon>Lophotrochozoa</taxon>
        <taxon>Platyhelminthes</taxon>
        <taxon>Cestoda</taxon>
        <taxon>Eucestoda</taxon>
        <taxon>Cyclophyllidea</taxon>
        <taxon>Taeniidae</taxon>
        <taxon>Taenia</taxon>
    </lineage>
</organism>
<gene>
    <name evidence="1" type="ORF">TASK_LOCUS1651</name>
</gene>
<dbReference type="EMBL" id="UYRS01000498">
    <property type="protein sequence ID" value="VDK23419.1"/>
    <property type="molecule type" value="Genomic_DNA"/>
</dbReference>
<dbReference type="AlphaFoldDB" id="A0A3P6NK67"/>
<protein>
    <submittedName>
        <fullName evidence="1">Uncharacterized protein</fullName>
    </submittedName>
</protein>
<evidence type="ECO:0000313" key="2">
    <source>
        <dbReference type="Proteomes" id="UP000282613"/>
    </source>
</evidence>
<reference evidence="1 2" key="1">
    <citation type="submission" date="2018-11" db="EMBL/GenBank/DDBJ databases">
        <authorList>
            <consortium name="Pathogen Informatics"/>
        </authorList>
    </citation>
    <scope>NUCLEOTIDE SEQUENCE [LARGE SCALE GENOMIC DNA]</scope>
</reference>
<accession>A0A3P6NK67</accession>
<dbReference type="Proteomes" id="UP000282613">
    <property type="component" value="Unassembled WGS sequence"/>
</dbReference>
<evidence type="ECO:0000313" key="1">
    <source>
        <dbReference type="EMBL" id="VDK23419.1"/>
    </source>
</evidence>
<sequence>MVVSRLLAASSLAAPSSLLQFVDSGEYYEESCDVEVFLCNRPTFHPLWEQLEVNIELG</sequence>
<keyword evidence="2" id="KW-1185">Reference proteome</keyword>
<name>A0A3P6NK67_TAEAS</name>
<proteinExistence type="predicted"/>